<dbReference type="Proteomes" id="UP000001847">
    <property type="component" value="Chromosome I"/>
</dbReference>
<evidence type="ECO:0000256" key="1">
    <source>
        <dbReference type="SAM" id="Phobius"/>
    </source>
</evidence>
<dbReference type="EMBL" id="CP000786">
    <property type="protein sequence ID" value="ABZ98091.1"/>
    <property type="molecule type" value="Genomic_DNA"/>
</dbReference>
<dbReference type="STRING" id="456481.LEPBI_I1989"/>
<gene>
    <name evidence="2" type="ordered locus">LEPBI_I1989</name>
</gene>
<feature type="transmembrane region" description="Helical" evidence="1">
    <location>
        <begin position="131"/>
        <end position="151"/>
    </location>
</feature>
<accession>B0SSK1</accession>
<keyword evidence="1" id="KW-0812">Transmembrane</keyword>
<name>B0SSK1_LEPBP</name>
<evidence type="ECO:0000313" key="3">
    <source>
        <dbReference type="Proteomes" id="UP000001847"/>
    </source>
</evidence>
<feature type="transmembrane region" description="Helical" evidence="1">
    <location>
        <begin position="6"/>
        <end position="26"/>
    </location>
</feature>
<dbReference type="KEGG" id="lbi:LEPBI_I1989"/>
<keyword evidence="1" id="KW-0472">Membrane</keyword>
<feature type="transmembrane region" description="Helical" evidence="1">
    <location>
        <begin position="272"/>
        <end position="289"/>
    </location>
</feature>
<keyword evidence="3" id="KW-1185">Reference proteome</keyword>
<dbReference type="HOGENOM" id="CLU_603818_0_0_12"/>
<organism evidence="2 3">
    <name type="scientific">Leptospira biflexa serovar Patoc (strain Patoc 1 / ATCC 23582 / Paris)</name>
    <dbReference type="NCBI Taxonomy" id="456481"/>
    <lineage>
        <taxon>Bacteria</taxon>
        <taxon>Pseudomonadati</taxon>
        <taxon>Spirochaetota</taxon>
        <taxon>Spirochaetia</taxon>
        <taxon>Leptospirales</taxon>
        <taxon>Leptospiraceae</taxon>
        <taxon>Leptospira</taxon>
    </lineage>
</organism>
<feature type="transmembrane region" description="Helical" evidence="1">
    <location>
        <begin position="35"/>
        <end position="54"/>
    </location>
</feature>
<proteinExistence type="predicted"/>
<sequence>MHYSDFFIIQWWFTTFLFGFVIYYIFKTILSESDSFVLFLVFLCSVLLSISYTFLTWHSSGMENPWLHFFYLLCLLILFGLVEGKELSLAKNSILLFFASIVRIESVYHLSFVFIIFFVILYRQRSSVRKIYPVLMAIILWVIFFVIRSLYFGKIFPNTSTAQDLSLLENLNHLFTFNPSLIKNWEIFKIGFKQNLLLLIPINLGLFLFFRRSNRELNFFYLSFAFLLPGIFHPFLIGNFRLDPARPMTWMLAISSVLFIASIGSIFKQKKFIFILVFLLTCFISYKNYKLKSYDLCCSAKIFEDRKETILSISKQTEIQLPLVAIADLDVMSFEKKLNVLDLGYLGNQFLARNKNDSKLIKSYISLQKPEILEIHFPWNCVYSDLMNDRMLLKDYRLVYENSEEIPIARCPDGGKIHSGIYLNRSMEQNANTLDRKIYDQFVKDLSYQQLKT</sequence>
<keyword evidence="1" id="KW-1133">Transmembrane helix</keyword>
<reference evidence="2 3" key="1">
    <citation type="journal article" date="2008" name="PLoS ONE">
        <title>Genome sequence of the saprophyte Leptospira biflexa provides insights into the evolution of Leptospira and the pathogenesis of leptospirosis.</title>
        <authorList>
            <person name="Picardeau M."/>
            <person name="Bulach D.M."/>
            <person name="Bouchier C."/>
            <person name="Zuerner R.L."/>
            <person name="Zidane N."/>
            <person name="Wilson P.J."/>
            <person name="Creno S."/>
            <person name="Kuczek E.S."/>
            <person name="Bommezzadri S."/>
            <person name="Davis J.C."/>
            <person name="McGrath A."/>
            <person name="Johnson M.J."/>
            <person name="Boursaux-Eude C."/>
            <person name="Seemann T."/>
            <person name="Rouy Z."/>
            <person name="Coppel R.L."/>
            <person name="Rood J.I."/>
            <person name="Lajus A."/>
            <person name="Davies J.K."/>
            <person name="Medigue C."/>
            <person name="Adler B."/>
        </authorList>
    </citation>
    <scope>NUCLEOTIDE SEQUENCE [LARGE SCALE GENOMIC DNA]</scope>
    <source>
        <strain evidence="3">Patoc 1 / ATCC 23582 / Paris</strain>
    </source>
</reference>
<dbReference type="AlphaFoldDB" id="B0SSK1"/>
<feature type="transmembrane region" description="Helical" evidence="1">
    <location>
        <begin position="94"/>
        <end position="119"/>
    </location>
</feature>
<feature type="transmembrane region" description="Helical" evidence="1">
    <location>
        <begin position="66"/>
        <end position="82"/>
    </location>
</feature>
<protein>
    <submittedName>
        <fullName evidence="2">Uncharacterized protein</fullName>
    </submittedName>
</protein>
<feature type="transmembrane region" description="Helical" evidence="1">
    <location>
        <begin position="196"/>
        <end position="213"/>
    </location>
</feature>
<feature type="transmembrane region" description="Helical" evidence="1">
    <location>
        <begin position="219"/>
        <end position="237"/>
    </location>
</feature>
<feature type="transmembrane region" description="Helical" evidence="1">
    <location>
        <begin position="249"/>
        <end position="266"/>
    </location>
</feature>
<evidence type="ECO:0000313" key="2">
    <source>
        <dbReference type="EMBL" id="ABZ98091.1"/>
    </source>
</evidence>